<sequence>MDCDKLAQTVETIVFRWSDASSNLEDPAERKATYIALIKVFAQLHKFAGLKNVELSFSAGLEARPFMVDENGDPDFAGNPSEAGLIQSTIMQSLLRNANLPHLMSLSLSNLIGFPFPYYESSAFSAMISSVEHLRLSFHGRHSLGGPRGAEVWDWMWQETIPIRFLRPPQPSLTSLSLTSDQPVGCSPRLDLSGLFFPALRRLELGGIMFDDHCRIEDFIVRHGKTLAALTLDSCPMYIRPPGEMPTRPWHAVCDRFTESLEALVDLQIYLRTGWGLHDLGRSDEVRLTYEVTISVYGNSRGESGFAVEALDRPAIDRLFTTVQERRNKHAVMSPPPRSSGEQMPRATLEAAGVASQSFTVPIHWI</sequence>
<accession>A0A060SBR8</accession>
<dbReference type="Proteomes" id="UP000029665">
    <property type="component" value="Unassembled WGS sequence"/>
</dbReference>
<proteinExistence type="predicted"/>
<dbReference type="PANTHER" id="PTHR42057">
    <property type="entry name" value="F-BOX DOMAIN PROTEIN (AFU_ORTHOLOGUE AFUA_4G00200)"/>
    <property type="match status" value="1"/>
</dbReference>
<evidence type="ECO:0000313" key="1">
    <source>
        <dbReference type="EMBL" id="CDO69734.1"/>
    </source>
</evidence>
<dbReference type="OMA" id="ESESHWF"/>
<name>A0A060SBR8_PYCCI</name>
<keyword evidence="2" id="KW-1185">Reference proteome</keyword>
<dbReference type="AlphaFoldDB" id="A0A060SBR8"/>
<protein>
    <submittedName>
        <fullName evidence="1">Uncharacterized protein</fullName>
    </submittedName>
</protein>
<comment type="caution">
    <text evidence="1">The sequence shown here is derived from an EMBL/GenBank/DDBJ whole genome shotgun (WGS) entry which is preliminary data.</text>
</comment>
<dbReference type="EMBL" id="CCBP010000054">
    <property type="protein sequence ID" value="CDO69734.1"/>
    <property type="molecule type" value="Genomic_DNA"/>
</dbReference>
<evidence type="ECO:0000313" key="2">
    <source>
        <dbReference type="Proteomes" id="UP000029665"/>
    </source>
</evidence>
<reference evidence="1" key="1">
    <citation type="submission" date="2014-01" db="EMBL/GenBank/DDBJ databases">
        <title>The genome of the white-rot fungus Pycnoporus cinnabarinus: a basidiomycete model with a versatile arsenal for lignocellulosic biomass breakdown.</title>
        <authorList>
            <person name="Levasseur A."/>
            <person name="Lomascolo A."/>
            <person name="Ruiz-Duenas F.J."/>
            <person name="Uzan E."/>
            <person name="Piumi F."/>
            <person name="Kues U."/>
            <person name="Ram A.F.J."/>
            <person name="Murat C."/>
            <person name="Haon M."/>
            <person name="Benoit I."/>
            <person name="Arfi Y."/>
            <person name="Chevret D."/>
            <person name="Drula E."/>
            <person name="Kwon M.J."/>
            <person name="Gouret P."/>
            <person name="Lesage-Meessen L."/>
            <person name="Lombard V."/>
            <person name="Mariette J."/>
            <person name="Noirot C."/>
            <person name="Park J."/>
            <person name="Patyshakuliyeva A."/>
            <person name="Wieneger R.A.B."/>
            <person name="Wosten H.A.B."/>
            <person name="Martin F."/>
            <person name="Coutinho P.M."/>
            <person name="de Vries R."/>
            <person name="Martinez A.T."/>
            <person name="Klopp C."/>
            <person name="Pontarotti P."/>
            <person name="Henrissat B."/>
            <person name="Record E."/>
        </authorList>
    </citation>
    <scope>NUCLEOTIDE SEQUENCE [LARGE SCALE GENOMIC DNA]</scope>
    <source>
        <strain evidence="1">BRFM137</strain>
    </source>
</reference>
<gene>
    <name evidence="1" type="ORF">BN946_scf184697.g6</name>
</gene>
<dbReference type="HOGENOM" id="CLU_756811_0_0_1"/>
<dbReference type="PANTHER" id="PTHR42057:SF2">
    <property type="entry name" value="F-BOX DOMAIN PROTEIN (AFU_ORTHOLOGUE AFUA_4G00200)-RELATED"/>
    <property type="match status" value="1"/>
</dbReference>
<dbReference type="OrthoDB" id="2858653at2759"/>
<organism evidence="1 2">
    <name type="scientific">Pycnoporus cinnabarinus</name>
    <name type="common">Cinnabar-red polypore</name>
    <name type="synonym">Trametes cinnabarina</name>
    <dbReference type="NCBI Taxonomy" id="5643"/>
    <lineage>
        <taxon>Eukaryota</taxon>
        <taxon>Fungi</taxon>
        <taxon>Dikarya</taxon>
        <taxon>Basidiomycota</taxon>
        <taxon>Agaricomycotina</taxon>
        <taxon>Agaricomycetes</taxon>
        <taxon>Polyporales</taxon>
        <taxon>Polyporaceae</taxon>
        <taxon>Trametes</taxon>
    </lineage>
</organism>